<feature type="region of interest" description="Disordered" evidence="1">
    <location>
        <begin position="934"/>
        <end position="999"/>
    </location>
</feature>
<dbReference type="GeneID" id="13396449"/>
<gene>
    <name evidence="3" type="ORF">MYCGRDRAFT_96803</name>
</gene>
<reference evidence="3 4" key="1">
    <citation type="journal article" date="2011" name="PLoS Genet.">
        <title>Finished genome of the fungal wheat pathogen Mycosphaerella graminicola reveals dispensome structure, chromosome plasticity, and stealth pathogenesis.</title>
        <authorList>
            <person name="Goodwin S.B."/>
            <person name="Ben M'barek S."/>
            <person name="Dhillon B."/>
            <person name="Wittenberg A.H.J."/>
            <person name="Crane C.F."/>
            <person name="Hane J.K."/>
            <person name="Foster A.J."/>
            <person name="Van der Lee T.A.J."/>
            <person name="Grimwood J."/>
            <person name="Aerts A."/>
            <person name="Antoniw J."/>
            <person name="Bailey A."/>
            <person name="Bluhm B."/>
            <person name="Bowler J."/>
            <person name="Bristow J."/>
            <person name="van der Burgt A."/>
            <person name="Canto-Canche B."/>
            <person name="Churchill A.C.L."/>
            <person name="Conde-Ferraez L."/>
            <person name="Cools H.J."/>
            <person name="Coutinho P.M."/>
            <person name="Csukai M."/>
            <person name="Dehal P."/>
            <person name="De Wit P."/>
            <person name="Donzelli B."/>
            <person name="van de Geest H.C."/>
            <person name="van Ham R.C.H.J."/>
            <person name="Hammond-Kosack K.E."/>
            <person name="Henrissat B."/>
            <person name="Kilian A."/>
            <person name="Kobayashi A.K."/>
            <person name="Koopmann E."/>
            <person name="Kourmpetis Y."/>
            <person name="Kuzniar A."/>
            <person name="Lindquist E."/>
            <person name="Lombard V."/>
            <person name="Maliepaard C."/>
            <person name="Martins N."/>
            <person name="Mehrabi R."/>
            <person name="Nap J.P.H."/>
            <person name="Ponomarenko A."/>
            <person name="Rudd J.J."/>
            <person name="Salamov A."/>
            <person name="Schmutz J."/>
            <person name="Schouten H.J."/>
            <person name="Shapiro H."/>
            <person name="Stergiopoulos I."/>
            <person name="Torriani S.F.F."/>
            <person name="Tu H."/>
            <person name="de Vries R.P."/>
            <person name="Waalwijk C."/>
            <person name="Ware S.B."/>
            <person name="Wiebenga A."/>
            <person name="Zwiers L.-H."/>
            <person name="Oliver R.P."/>
            <person name="Grigoriev I.V."/>
            <person name="Kema G.H.J."/>
        </authorList>
    </citation>
    <scope>NUCLEOTIDE SEQUENCE [LARGE SCALE GENOMIC DNA]</scope>
    <source>
        <strain evidence="4">CBS 115943 / IPO323</strain>
    </source>
</reference>
<dbReference type="eggNOG" id="KOG0929">
    <property type="taxonomic scope" value="Eukaryota"/>
</dbReference>
<feature type="region of interest" description="Disordered" evidence="1">
    <location>
        <begin position="164"/>
        <end position="352"/>
    </location>
</feature>
<feature type="compositionally biased region" description="Low complexity" evidence="1">
    <location>
        <begin position="20"/>
        <end position="40"/>
    </location>
</feature>
<dbReference type="Pfam" id="PF01369">
    <property type="entry name" value="Sec7"/>
    <property type="match status" value="1"/>
</dbReference>
<dbReference type="Pfam" id="PF15410">
    <property type="entry name" value="PH_9"/>
    <property type="match status" value="1"/>
</dbReference>
<accession>F9XM63</accession>
<dbReference type="InterPro" id="IPR000904">
    <property type="entry name" value="Sec7_dom"/>
</dbReference>
<dbReference type="STRING" id="336722.F9XM63"/>
<evidence type="ECO:0000256" key="1">
    <source>
        <dbReference type="SAM" id="MobiDB-lite"/>
    </source>
</evidence>
<dbReference type="EMBL" id="CM001206">
    <property type="protein sequence ID" value="EGP83505.1"/>
    <property type="molecule type" value="Genomic_DNA"/>
</dbReference>
<sequence>MDLYQRPPIASHPSSRHVHASSSSSATTSAQVGDLPLRSPRLPPSPRTSSKQFSRSIVPPRLNSNRSDPPRTPSPKRDRKGKGKQAVRPATARHIRSGSDITEEEEDGRRHSHGLSWNTTTRDSVVDNLLFSLDSMPHGDFGDGDFETSADADRTRFLSELSTNGFQMSMPSRSRGHTQSSSTSDLTDSSASNFATPKGRRSNSTTDFQQKTPPKKNGLGITKGITEGEQESKSIAERRSEDKGHPGLAQVPSRLATSTRSMSTESMRREEAASVLTRGRPVPSVHSKYESPTDAAAPEPFIAGGPRNMQNPSASGPVYVNPAPPKTPKTTTGGSTIRKVTTQPDLRSVNNSDNHLVPQVIRDQAAEFVRTSSMLESAGLVPPAVPERIAPSPDPSRRRDHSPLKEKPGFFKRVFGGSSRVVSNPMERPLSKQVSAATLANDQSESRKGSLSQASPVVPPGTAKGDSKQTPSASTTSHPPLSLNKKPSFFRRRKKSFNENVPPPMPANAAITQADLMKKAHEPAPSISSLRKEMAPFLSVDTNGSRPPTANSRAEDSDNPDLFHTGYTADAPLTLNTRSPLSREQTVKPQDSPTKIKVKKRTMDALITSSPVVRPAKVRSVSAATSTSTLREHKRERSAVSPLSSSRSEVFHDTFENNGDSTSIRDVSAVQSSEDLRDFSAGTNVSLSMDDPLWAGVARRPSSPEKRLGRVVLKDDKDFVVSPVSSPNLSKKGSQSEMLLPAVQVEGTSIPRSVTDPAIIAVPSPTIQVPLEMVDEGAEYRERARRIFDGNEEDVPKLDAAAWMGERSTLSSRTLTAYMELFDFAGMNILAALRMLCGKLVLRGETQQFDRIINALSSRWVQCNPNHGFKAQDVVHTLCYSLILLNTDMYLADITEKMSRSAYVKNTLPTIKRVVLDAAPTSFDDTLKPMAHNLRPGMPWTDSSTSSMSGASSNITSGPTSPMPDTPRSGTPNGENIRRLSIRPGMSRNDSEGPVTPDSATGFGINALVNTPGPNFLRGWESEIETVLKAFFASIKAEKLPLHGAVMTDLPLGNRNLSVVDLHNTVQRTGSIISKAPSENQSYRPKNDLRSMTMRWGANRNVRNNGRPKPYAASTIASSRTSFDDNTSGFWSPSAQSSKFSFGKTLTSPSVGSFGHYVDPYKHSIGFANALSEAIIREETSPGGLSGDNDSFVVPGGLLEDESLALEGAPWAKEGLVKHKHHLETPDRKAKERSWNDCFAVISKGKLTLFAFGQKPSTSSNTLKKSFTKSGKAASVSGSTTVGGGDWMENAEQLESFILRQTIASVLPPPGYSKVRPHVWALSLPSGAVHLFQVGTPDIAKEFMSAANYWSARLSKEPLAGGVSNVEYGWSDRVINTALLPADLREGGASSGPPVSLHNHTGPGGHAHTLSTDRSRSSLQSSIRGSMDTGSRSVANTKARLPGDRVQLNEWIPPTQSLMASALMEVDQLRALKAYVEGEEEELRRHMGLKGGIELAYSPRSANFGKAMGNWQRKSDYLLREIVKFRTYCDALGKAREAREEVLKRRGAANGASPVVGGGGGGSGGSSRLLTGAWEVFAGAYVGKEKAQRRVPHTFRINTSLPRHSAASKPSLCQTPQQLGVKRERGESMILGTYRNPPYRSPTASRTMGSAGKSTVKKKAQMSDSAIPAPLLPATWTEAEIERCRGHDPAATTMPDANDVHPQNAHENDPSPKRKRDALSSPTRFLHSNLRAESPPMMPGGPSLNRALSPGSGPDSPRSRVAARFEGLQIRGGPVAGPRFGDEVVAMDVDGERRKRMRFSPVPDVVMDSPTRRQEGGGVRMRTPPPVQRKQDAATPAAETEMHDLEIGETPNAYTSTTSPSPQSSSTTSSPTTSFKTDLTTYPSRPSSPPPPSSDPITSLTWHPSEITGHNYDPLTAAASGDDGTGLNGIGFRPTPAIAYARAQKRRAQVSEWKAREAREARGRRAERRKGSGDGGRGERGGGGVGNGDGERGRRMVRFWGVE</sequence>
<feature type="compositionally biased region" description="Basic and acidic residues" evidence="1">
    <location>
        <begin position="230"/>
        <end position="245"/>
    </location>
</feature>
<dbReference type="Proteomes" id="UP000008062">
    <property type="component" value="Chromosome 11"/>
</dbReference>
<feature type="region of interest" description="Disordered" evidence="1">
    <location>
        <begin position="1803"/>
        <end position="1905"/>
    </location>
</feature>
<dbReference type="RefSeq" id="XP_003848529.1">
    <property type="nucleotide sequence ID" value="XM_003848481.1"/>
</dbReference>
<feature type="region of interest" description="Disordered" evidence="1">
    <location>
        <begin position="1942"/>
        <end position="2003"/>
    </location>
</feature>
<feature type="compositionally biased region" description="Basic and acidic residues" evidence="1">
    <location>
        <begin position="395"/>
        <end position="409"/>
    </location>
</feature>
<feature type="compositionally biased region" description="Low complexity" evidence="1">
    <location>
        <begin position="1749"/>
        <end position="1760"/>
    </location>
</feature>
<feature type="compositionally biased region" description="Low complexity" evidence="1">
    <location>
        <begin position="180"/>
        <end position="192"/>
    </location>
</feature>
<feature type="compositionally biased region" description="Basic and acidic residues" evidence="1">
    <location>
        <begin position="1953"/>
        <end position="1980"/>
    </location>
</feature>
<keyword evidence="4" id="KW-1185">Reference proteome</keyword>
<feature type="compositionally biased region" description="Low complexity" evidence="1">
    <location>
        <begin position="1417"/>
        <end position="1426"/>
    </location>
</feature>
<feature type="region of interest" description="Disordered" evidence="1">
    <location>
        <begin position="1385"/>
        <end position="1434"/>
    </location>
</feature>
<evidence type="ECO:0000313" key="3">
    <source>
        <dbReference type="EMBL" id="EGP83505.1"/>
    </source>
</evidence>
<feature type="region of interest" description="Disordered" evidence="1">
    <location>
        <begin position="618"/>
        <end position="645"/>
    </location>
</feature>
<dbReference type="OrthoDB" id="2157641at2759"/>
<dbReference type="InterPro" id="IPR035999">
    <property type="entry name" value="Sec7_dom_sf"/>
</dbReference>
<proteinExistence type="predicted"/>
<protein>
    <recommendedName>
        <fullName evidence="2">SEC7 domain-containing protein</fullName>
    </recommendedName>
</protein>
<dbReference type="GO" id="GO:0005085">
    <property type="term" value="F:guanyl-nucleotide exchange factor activity"/>
    <property type="evidence" value="ECO:0007669"/>
    <property type="project" value="InterPro"/>
</dbReference>
<dbReference type="PROSITE" id="PS50190">
    <property type="entry name" value="SEC7"/>
    <property type="match status" value="1"/>
</dbReference>
<dbReference type="HOGENOM" id="CLU_001772_0_0_1"/>
<dbReference type="Gene3D" id="1.10.1000.11">
    <property type="entry name" value="Arf Nucleotide-binding Site Opener,domain 2"/>
    <property type="match status" value="1"/>
</dbReference>
<dbReference type="KEGG" id="ztr:MYCGRDRAFT_96803"/>
<dbReference type="InterPro" id="IPR023394">
    <property type="entry name" value="Sec7_C_sf"/>
</dbReference>
<feature type="compositionally biased region" description="Polar residues" evidence="1">
    <location>
        <begin position="540"/>
        <end position="552"/>
    </location>
</feature>
<dbReference type="SUPFAM" id="SSF48425">
    <property type="entry name" value="Sec7 domain"/>
    <property type="match status" value="1"/>
</dbReference>
<feature type="compositionally biased region" description="Basic residues" evidence="1">
    <location>
        <begin position="77"/>
        <end position="96"/>
    </location>
</feature>
<evidence type="ECO:0000313" key="4">
    <source>
        <dbReference type="Proteomes" id="UP000008062"/>
    </source>
</evidence>
<dbReference type="OMA" id="FYTSIQK"/>
<feature type="region of interest" description="Disordered" evidence="1">
    <location>
        <begin position="1632"/>
        <end position="1663"/>
    </location>
</feature>
<feature type="compositionally biased region" description="Polar residues" evidence="1">
    <location>
        <begin position="468"/>
        <end position="479"/>
    </location>
</feature>
<feature type="region of interest" description="Disordered" evidence="1">
    <location>
        <begin position="1688"/>
        <end position="1760"/>
    </location>
</feature>
<feature type="compositionally biased region" description="Polar residues" evidence="1">
    <location>
        <begin position="333"/>
        <end position="352"/>
    </location>
</feature>
<feature type="region of interest" description="Disordered" evidence="1">
    <location>
        <begin position="540"/>
        <end position="561"/>
    </location>
</feature>
<dbReference type="Gene3D" id="2.30.29.30">
    <property type="entry name" value="Pleckstrin-homology domain (PH domain)/Phosphotyrosine-binding domain (PTB)"/>
    <property type="match status" value="1"/>
</dbReference>
<feature type="compositionally biased region" description="Polar residues" evidence="1">
    <location>
        <begin position="202"/>
        <end position="212"/>
    </location>
</feature>
<feature type="compositionally biased region" description="Polar residues" evidence="1">
    <location>
        <begin position="432"/>
        <end position="455"/>
    </location>
</feature>
<feature type="region of interest" description="Disordered" evidence="1">
    <location>
        <begin position="1"/>
        <end position="118"/>
    </location>
</feature>
<dbReference type="InterPro" id="IPR011993">
    <property type="entry name" value="PH-like_dom_sf"/>
</dbReference>
<dbReference type="InParanoid" id="F9XM63"/>
<feature type="domain" description="SEC7" evidence="2">
    <location>
        <begin position="771"/>
        <end position="937"/>
    </location>
</feature>
<feature type="compositionally biased region" description="Low complexity" evidence="1">
    <location>
        <begin position="1855"/>
        <end position="1874"/>
    </location>
</feature>
<dbReference type="PANTHER" id="PTHR10663">
    <property type="entry name" value="GUANYL-NUCLEOTIDE EXCHANGE FACTOR"/>
    <property type="match status" value="1"/>
</dbReference>
<dbReference type="SUPFAM" id="SSF50729">
    <property type="entry name" value="PH domain-like"/>
    <property type="match status" value="1"/>
</dbReference>
<organism evidence="3 4">
    <name type="scientific">Zymoseptoria tritici (strain CBS 115943 / IPO323)</name>
    <name type="common">Speckled leaf blotch fungus</name>
    <name type="synonym">Septoria tritici</name>
    <dbReference type="NCBI Taxonomy" id="336722"/>
    <lineage>
        <taxon>Eukaryota</taxon>
        <taxon>Fungi</taxon>
        <taxon>Dikarya</taxon>
        <taxon>Ascomycota</taxon>
        <taxon>Pezizomycotina</taxon>
        <taxon>Dothideomycetes</taxon>
        <taxon>Dothideomycetidae</taxon>
        <taxon>Mycosphaerellales</taxon>
        <taxon>Mycosphaerellaceae</taxon>
        <taxon>Zymoseptoria</taxon>
    </lineage>
</organism>
<dbReference type="SMART" id="SM00222">
    <property type="entry name" value="Sec7"/>
    <property type="match status" value="1"/>
</dbReference>
<feature type="region of interest" description="Disordered" evidence="1">
    <location>
        <begin position="379"/>
        <end position="488"/>
    </location>
</feature>
<dbReference type="PANTHER" id="PTHR10663:SF373">
    <property type="entry name" value="PH AND SEC7 DOMAIN-CONTAINING PROTEIN C11E3.11C"/>
    <property type="match status" value="1"/>
</dbReference>
<dbReference type="GO" id="GO:0032012">
    <property type="term" value="P:regulation of ARF protein signal transduction"/>
    <property type="evidence" value="ECO:0007669"/>
    <property type="project" value="InterPro"/>
</dbReference>
<dbReference type="InterPro" id="IPR041681">
    <property type="entry name" value="PH_9"/>
</dbReference>
<evidence type="ECO:0000259" key="2">
    <source>
        <dbReference type="PROSITE" id="PS50190"/>
    </source>
</evidence>
<name>F9XM63_ZYMTI</name>
<feature type="compositionally biased region" description="Low complexity" evidence="1">
    <location>
        <begin position="941"/>
        <end position="957"/>
    </location>
</feature>